<reference evidence="1" key="1">
    <citation type="submission" date="2018-02" db="EMBL/GenBank/DDBJ databases">
        <title>Rhizophora mucronata_Transcriptome.</title>
        <authorList>
            <person name="Meera S.P."/>
            <person name="Sreeshan A."/>
            <person name="Augustine A."/>
        </authorList>
    </citation>
    <scope>NUCLEOTIDE SEQUENCE</scope>
    <source>
        <tissue evidence="1">Leaf</tissue>
    </source>
</reference>
<organism evidence="1">
    <name type="scientific">Rhizophora mucronata</name>
    <name type="common">Asiatic mangrove</name>
    <dbReference type="NCBI Taxonomy" id="61149"/>
    <lineage>
        <taxon>Eukaryota</taxon>
        <taxon>Viridiplantae</taxon>
        <taxon>Streptophyta</taxon>
        <taxon>Embryophyta</taxon>
        <taxon>Tracheophyta</taxon>
        <taxon>Spermatophyta</taxon>
        <taxon>Magnoliopsida</taxon>
        <taxon>eudicotyledons</taxon>
        <taxon>Gunneridae</taxon>
        <taxon>Pentapetalae</taxon>
        <taxon>rosids</taxon>
        <taxon>fabids</taxon>
        <taxon>Malpighiales</taxon>
        <taxon>Rhizophoraceae</taxon>
        <taxon>Rhizophora</taxon>
    </lineage>
</organism>
<evidence type="ECO:0000313" key="1">
    <source>
        <dbReference type="EMBL" id="MBX34521.1"/>
    </source>
</evidence>
<accession>A0A2P2MWD7</accession>
<name>A0A2P2MWD7_RHIMU</name>
<dbReference type="EMBL" id="GGEC01054037">
    <property type="protein sequence ID" value="MBX34521.1"/>
    <property type="molecule type" value="Transcribed_RNA"/>
</dbReference>
<sequence length="24" mass="2590">MSTGEVLTVNVLFSNRGVPNKAKK</sequence>
<dbReference type="AlphaFoldDB" id="A0A2P2MWD7"/>
<proteinExistence type="predicted"/>
<protein>
    <submittedName>
        <fullName evidence="1">Uncharacterized protein</fullName>
    </submittedName>
</protein>